<dbReference type="EMBL" id="JBJHZY010000003">
    <property type="protein sequence ID" value="MFL0269249.1"/>
    <property type="molecule type" value="Genomic_DNA"/>
</dbReference>
<organism evidence="3 4">
    <name type="scientific">Candidatus Clostridium radicumherbarum</name>
    <dbReference type="NCBI Taxonomy" id="3381662"/>
    <lineage>
        <taxon>Bacteria</taxon>
        <taxon>Bacillati</taxon>
        <taxon>Bacillota</taxon>
        <taxon>Clostridia</taxon>
        <taxon>Eubacteriales</taxon>
        <taxon>Clostridiaceae</taxon>
        <taxon>Clostridium</taxon>
    </lineage>
</organism>
<name>A0ABW8TUJ7_9CLOT</name>
<feature type="coiled-coil region" evidence="1">
    <location>
        <begin position="249"/>
        <end position="276"/>
    </location>
</feature>
<accession>A0ABW8TUJ7</accession>
<feature type="region of interest" description="Disordered" evidence="2">
    <location>
        <begin position="338"/>
        <end position="379"/>
    </location>
</feature>
<feature type="compositionally biased region" description="Basic and acidic residues" evidence="2">
    <location>
        <begin position="338"/>
        <end position="364"/>
    </location>
</feature>
<evidence type="ECO:0000313" key="3">
    <source>
        <dbReference type="EMBL" id="MFL0269249.1"/>
    </source>
</evidence>
<gene>
    <name evidence="3" type="ORF">ACJDUH_14265</name>
</gene>
<comment type="caution">
    <text evidence="3">The sequence shown here is derived from an EMBL/GenBank/DDBJ whole genome shotgun (WGS) entry which is preliminary data.</text>
</comment>
<keyword evidence="4" id="KW-1185">Reference proteome</keyword>
<sequence length="379" mass="44775">MENRINFEMDDYFKNLKEADKYKGKKKTDENRFPDPITNELDQYMKRLSEEQRLKAKKAKINKKEPSGIIYDFMKITNHTIEDITTSLHKSANKLVEDMTYSLHKSGNKLVEDAAYSLHSFKKPTENKIDVNKSLDFVKEKEPIKQEVKTIDMKKELDNAKKIDKELYKNLESIDRITGREMQHLNNTYQQYNDLLNMANECNLHLGYDQRISGIKVYEESKRSIETHQAELVSVIKGENKEQQVLKSSEKAMNYINNAEKKIEDLKSQNKLLDIRGNIERNQVIKDIKKEIETQKQVLKDNGINTKEDFYKLKDEVSKRESSVKRLIDSENARYKEELKEKKKEEKLSKQLEQKPEKQLETSVKEQQNTRTKEVQLER</sequence>
<evidence type="ECO:0000256" key="1">
    <source>
        <dbReference type="SAM" id="Coils"/>
    </source>
</evidence>
<proteinExistence type="predicted"/>
<dbReference type="RefSeq" id="WP_406765878.1">
    <property type="nucleotide sequence ID" value="NZ_JBJHZY010000003.1"/>
</dbReference>
<evidence type="ECO:0000313" key="4">
    <source>
        <dbReference type="Proteomes" id="UP001623661"/>
    </source>
</evidence>
<reference evidence="3 4" key="1">
    <citation type="submission" date="2024-11" db="EMBL/GenBank/DDBJ databases">
        <authorList>
            <person name="Heng Y.C."/>
            <person name="Lim A.C.H."/>
            <person name="Lee J.K.Y."/>
            <person name="Kittelmann S."/>
        </authorList>
    </citation>
    <scope>NUCLEOTIDE SEQUENCE [LARGE SCALE GENOMIC DNA]</scope>
    <source>
        <strain evidence="3 4">WILCCON 0202</strain>
    </source>
</reference>
<keyword evidence="1" id="KW-0175">Coiled coil</keyword>
<protein>
    <submittedName>
        <fullName evidence="3">Uncharacterized protein</fullName>
    </submittedName>
</protein>
<evidence type="ECO:0000256" key="2">
    <source>
        <dbReference type="SAM" id="MobiDB-lite"/>
    </source>
</evidence>
<dbReference type="Proteomes" id="UP001623661">
    <property type="component" value="Unassembled WGS sequence"/>
</dbReference>